<name>A0A7W7ZKR0_9BACT</name>
<dbReference type="InterPro" id="IPR053747">
    <property type="entry name" value="Fluoresc_Recovery_Reg"/>
</dbReference>
<protein>
    <submittedName>
        <fullName evidence="1">Uncharacterized protein</fullName>
    </submittedName>
</protein>
<gene>
    <name evidence="1" type="ORF">HDF16_006293</name>
</gene>
<reference evidence="1 2" key="1">
    <citation type="submission" date="2020-08" db="EMBL/GenBank/DDBJ databases">
        <title>Genomic Encyclopedia of Type Strains, Phase IV (KMG-V): Genome sequencing to study the core and pangenomes of soil and plant-associated prokaryotes.</title>
        <authorList>
            <person name="Whitman W."/>
        </authorList>
    </citation>
    <scope>NUCLEOTIDE SEQUENCE [LARGE SCALE GENOMIC DNA]</scope>
    <source>
        <strain evidence="1 2">M8UP14</strain>
    </source>
</reference>
<dbReference type="GO" id="GO:0042651">
    <property type="term" value="C:thylakoid membrane"/>
    <property type="evidence" value="ECO:0007669"/>
    <property type="project" value="InterPro"/>
</dbReference>
<evidence type="ECO:0000313" key="1">
    <source>
        <dbReference type="EMBL" id="MBB5061557.1"/>
    </source>
</evidence>
<evidence type="ECO:0000313" key="2">
    <source>
        <dbReference type="Proteomes" id="UP000540989"/>
    </source>
</evidence>
<keyword evidence="2" id="KW-1185">Reference proteome</keyword>
<organism evidence="1 2">
    <name type="scientific">Granulicella aggregans</name>
    <dbReference type="NCBI Taxonomy" id="474949"/>
    <lineage>
        <taxon>Bacteria</taxon>
        <taxon>Pseudomonadati</taxon>
        <taxon>Acidobacteriota</taxon>
        <taxon>Terriglobia</taxon>
        <taxon>Terriglobales</taxon>
        <taxon>Acidobacteriaceae</taxon>
        <taxon>Granulicella</taxon>
    </lineage>
</organism>
<sequence>MIGWKWSAKEKLVARRAFNMALDRELAAVTQEVKQRAERIKEASDLWEMETWLSGQRERIDGTFDFRYSVLARVFATLVRERRLSLDELHGLAQEKLDTIERLAQT</sequence>
<accession>A0A7W7ZKR0</accession>
<proteinExistence type="predicted"/>
<comment type="caution">
    <text evidence="1">The sequence shown here is derived from an EMBL/GenBank/DDBJ whole genome shotgun (WGS) entry which is preliminary data.</text>
</comment>
<dbReference type="EMBL" id="JACHIP010000053">
    <property type="protein sequence ID" value="MBB5061557.1"/>
    <property type="molecule type" value="Genomic_DNA"/>
</dbReference>
<dbReference type="InterPro" id="IPR041601">
    <property type="entry name" value="FRP"/>
</dbReference>
<dbReference type="Gene3D" id="6.10.140.1840">
    <property type="match status" value="1"/>
</dbReference>
<dbReference type="Proteomes" id="UP000540989">
    <property type="component" value="Unassembled WGS sequence"/>
</dbReference>
<dbReference type="RefSeq" id="WP_184224488.1">
    <property type="nucleotide sequence ID" value="NZ_JACHIP010000053.1"/>
</dbReference>
<dbReference type="AlphaFoldDB" id="A0A7W7ZKR0"/>
<dbReference type="Pfam" id="PF18032">
    <property type="entry name" value="FRP"/>
    <property type="match status" value="1"/>
</dbReference>